<dbReference type="PANTHER" id="PTHR33223:SF11">
    <property type="entry name" value="ELEMENT PROTEIN, PUTATIVE-RELATED"/>
    <property type="match status" value="1"/>
</dbReference>
<dbReference type="EMBL" id="JACGWJ010000013">
    <property type="protein sequence ID" value="KAL0378382.1"/>
    <property type="molecule type" value="Genomic_DNA"/>
</dbReference>
<feature type="region of interest" description="Disordered" evidence="2">
    <location>
        <begin position="389"/>
        <end position="414"/>
    </location>
</feature>
<keyword evidence="1" id="KW-0862">Zinc</keyword>
<keyword evidence="1" id="KW-0479">Metal-binding</keyword>
<organism evidence="4">
    <name type="scientific">Sesamum radiatum</name>
    <name type="common">Black benniseed</name>
    <dbReference type="NCBI Taxonomy" id="300843"/>
    <lineage>
        <taxon>Eukaryota</taxon>
        <taxon>Viridiplantae</taxon>
        <taxon>Streptophyta</taxon>
        <taxon>Embryophyta</taxon>
        <taxon>Tracheophyta</taxon>
        <taxon>Spermatophyta</taxon>
        <taxon>Magnoliopsida</taxon>
        <taxon>eudicotyledons</taxon>
        <taxon>Gunneridae</taxon>
        <taxon>Pentapetalae</taxon>
        <taxon>asterids</taxon>
        <taxon>lamiids</taxon>
        <taxon>Lamiales</taxon>
        <taxon>Pedaliaceae</taxon>
        <taxon>Sesamum</taxon>
    </lineage>
</organism>
<keyword evidence="1" id="KW-0863">Zinc-finger</keyword>
<protein>
    <recommendedName>
        <fullName evidence="3">CCHC-type domain-containing protein</fullName>
    </recommendedName>
</protein>
<evidence type="ECO:0000256" key="2">
    <source>
        <dbReference type="SAM" id="MobiDB-lite"/>
    </source>
</evidence>
<reference evidence="4" key="1">
    <citation type="submission" date="2020-06" db="EMBL/GenBank/DDBJ databases">
        <authorList>
            <person name="Li T."/>
            <person name="Hu X."/>
            <person name="Zhang T."/>
            <person name="Song X."/>
            <person name="Zhang H."/>
            <person name="Dai N."/>
            <person name="Sheng W."/>
            <person name="Hou X."/>
            <person name="Wei L."/>
        </authorList>
    </citation>
    <scope>NUCLEOTIDE SEQUENCE</scope>
    <source>
        <strain evidence="4">G02</strain>
        <tissue evidence="4">Leaf</tissue>
    </source>
</reference>
<dbReference type="InterPro" id="IPR001878">
    <property type="entry name" value="Znf_CCHC"/>
</dbReference>
<comment type="caution">
    <text evidence="4">The sequence shown here is derived from an EMBL/GenBank/DDBJ whole genome shotgun (WGS) entry which is preliminary data.</text>
</comment>
<feature type="region of interest" description="Disordered" evidence="2">
    <location>
        <begin position="322"/>
        <end position="350"/>
    </location>
</feature>
<dbReference type="PROSITE" id="PS50158">
    <property type="entry name" value="ZF_CCHC"/>
    <property type="match status" value="1"/>
</dbReference>
<dbReference type="GO" id="GO:0003676">
    <property type="term" value="F:nucleic acid binding"/>
    <property type="evidence" value="ECO:0007669"/>
    <property type="project" value="InterPro"/>
</dbReference>
<evidence type="ECO:0000313" key="4">
    <source>
        <dbReference type="EMBL" id="KAL0378382.1"/>
    </source>
</evidence>
<reference evidence="4" key="2">
    <citation type="journal article" date="2024" name="Plant">
        <title>Genomic evolution and insights into agronomic trait innovations of Sesamum species.</title>
        <authorList>
            <person name="Miao H."/>
            <person name="Wang L."/>
            <person name="Qu L."/>
            <person name="Liu H."/>
            <person name="Sun Y."/>
            <person name="Le M."/>
            <person name="Wang Q."/>
            <person name="Wei S."/>
            <person name="Zheng Y."/>
            <person name="Lin W."/>
            <person name="Duan Y."/>
            <person name="Cao H."/>
            <person name="Xiong S."/>
            <person name="Wang X."/>
            <person name="Wei L."/>
            <person name="Li C."/>
            <person name="Ma Q."/>
            <person name="Ju M."/>
            <person name="Zhao R."/>
            <person name="Li G."/>
            <person name="Mu C."/>
            <person name="Tian Q."/>
            <person name="Mei H."/>
            <person name="Zhang T."/>
            <person name="Gao T."/>
            <person name="Zhang H."/>
        </authorList>
    </citation>
    <scope>NUCLEOTIDE SEQUENCE</scope>
    <source>
        <strain evidence="4">G02</strain>
    </source>
</reference>
<sequence>MTRSRGGELAQFDPKIERSFHRQENTVENSDTEEHLAIIEPTMDHVGAVERPMMEYSFPTADGTISSIALPTVQANNFEIKPSIIQIIRSSVQFSGLPEEDPNKHLSNFLEICDTFKFNGVSDDAVRLRIFPFLYAILLKIGFNLYLLLDKESLYDAWERFKDMLRRCPHHELLVWRQVQTFYNGVTLANRATIDAAAGGTIMKKLPSEAFNIIDEIATNLYSYGLEKTDKRVANVHSIDAITTLSAQMAALMHKVDNLGVVIWNGAPIRPCGACGQMGHLSQDCKVGSQFSIHEDANFVSHGGRSNFNPYSNTYSSGWRSHPNFSWSNNQQQGPPGYQQPQQQAPEEKKSNLEDMLSNFITAANTRFQNQDASIRNLEVQIGQLVSIVSGRKEGQLPSDTEKKPKGASQCNHP</sequence>
<name>A0AAW2RDU8_SESRA</name>
<dbReference type="PANTHER" id="PTHR33223">
    <property type="entry name" value="CCHC-TYPE DOMAIN-CONTAINING PROTEIN"/>
    <property type="match status" value="1"/>
</dbReference>
<evidence type="ECO:0000259" key="3">
    <source>
        <dbReference type="PROSITE" id="PS50158"/>
    </source>
</evidence>
<accession>A0AAW2RDU8</accession>
<feature type="domain" description="CCHC-type" evidence="3">
    <location>
        <begin position="272"/>
        <end position="286"/>
    </location>
</feature>
<evidence type="ECO:0000256" key="1">
    <source>
        <dbReference type="PROSITE-ProRule" id="PRU00047"/>
    </source>
</evidence>
<feature type="compositionally biased region" description="Low complexity" evidence="2">
    <location>
        <begin position="331"/>
        <end position="344"/>
    </location>
</feature>
<proteinExistence type="predicted"/>
<dbReference type="GO" id="GO:0008270">
    <property type="term" value="F:zinc ion binding"/>
    <property type="evidence" value="ECO:0007669"/>
    <property type="project" value="UniProtKB-KW"/>
</dbReference>
<dbReference type="AlphaFoldDB" id="A0AAW2RDU8"/>
<feature type="compositionally biased region" description="Basic and acidic residues" evidence="2">
    <location>
        <begin position="391"/>
        <end position="405"/>
    </location>
</feature>
<gene>
    <name evidence="4" type="ORF">Sradi_3143700</name>
</gene>